<dbReference type="Proteomes" id="UP000784294">
    <property type="component" value="Unassembled WGS sequence"/>
</dbReference>
<reference evidence="2" key="1">
    <citation type="submission" date="2018-11" db="EMBL/GenBank/DDBJ databases">
        <authorList>
            <consortium name="Pathogen Informatics"/>
        </authorList>
    </citation>
    <scope>NUCLEOTIDE SEQUENCE</scope>
</reference>
<feature type="non-terminal residue" evidence="2">
    <location>
        <position position="1"/>
    </location>
</feature>
<protein>
    <submittedName>
        <fullName evidence="2">Uncharacterized protein</fullName>
    </submittedName>
</protein>
<dbReference type="EMBL" id="CAAALY010007876">
    <property type="protein sequence ID" value="VEL10038.1"/>
    <property type="molecule type" value="Genomic_DNA"/>
</dbReference>
<feature type="region of interest" description="Disordered" evidence="1">
    <location>
        <begin position="1"/>
        <end position="28"/>
    </location>
</feature>
<accession>A0A448WEU1</accession>
<dbReference type="AlphaFoldDB" id="A0A448WEU1"/>
<evidence type="ECO:0000313" key="2">
    <source>
        <dbReference type="EMBL" id="VEL10038.1"/>
    </source>
</evidence>
<name>A0A448WEU1_9PLAT</name>
<organism evidence="2 3">
    <name type="scientific">Protopolystoma xenopodis</name>
    <dbReference type="NCBI Taxonomy" id="117903"/>
    <lineage>
        <taxon>Eukaryota</taxon>
        <taxon>Metazoa</taxon>
        <taxon>Spiralia</taxon>
        <taxon>Lophotrochozoa</taxon>
        <taxon>Platyhelminthes</taxon>
        <taxon>Monogenea</taxon>
        <taxon>Polyopisthocotylea</taxon>
        <taxon>Polystomatidea</taxon>
        <taxon>Polystomatidae</taxon>
        <taxon>Protopolystoma</taxon>
    </lineage>
</organism>
<keyword evidence="3" id="KW-1185">Reference proteome</keyword>
<comment type="caution">
    <text evidence="2">The sequence shown here is derived from an EMBL/GenBank/DDBJ whole genome shotgun (WGS) entry which is preliminary data.</text>
</comment>
<feature type="compositionally biased region" description="Low complexity" evidence="1">
    <location>
        <begin position="1"/>
        <end position="21"/>
    </location>
</feature>
<evidence type="ECO:0000256" key="1">
    <source>
        <dbReference type="SAM" id="MobiDB-lite"/>
    </source>
</evidence>
<gene>
    <name evidence="2" type="ORF">PXEA_LOCUS3478</name>
</gene>
<sequence>AVRRLTSGSGSGSSTTFTGGTNPTREVGNVTLGDTSGRGILTSGTPVGCDALGNTCDGAFGLSSFYWCECLFLPDWTAGLQNAHLRTSETHLYEEVTIRRLLLSTVWLLCHLPRDVLRTWLQTAGPTKATHLVHVLLFAVDYFEYELFKTTYLEISTAKIVLGITQLLDATRLPTSCLSVH</sequence>
<proteinExistence type="predicted"/>
<evidence type="ECO:0000313" key="3">
    <source>
        <dbReference type="Proteomes" id="UP000784294"/>
    </source>
</evidence>